<dbReference type="OrthoDB" id="340608at2759"/>
<keyword evidence="5 6" id="KW-0472">Membrane</keyword>
<dbReference type="GO" id="GO:0005783">
    <property type="term" value="C:endoplasmic reticulum"/>
    <property type="evidence" value="ECO:0007669"/>
    <property type="project" value="TreeGrafter"/>
</dbReference>
<reference evidence="8 9" key="1">
    <citation type="journal article" date="2015" name="Sci. Rep.">
        <title>The genome of Leishmania panamensis: insights into genomics of the L. (Viannia) subgenus.</title>
        <authorList>
            <person name="Llanes A."/>
            <person name="Restrepo C.M."/>
            <person name="Vecchio G.D."/>
            <person name="Anguizola F.J."/>
            <person name="Lleonart R."/>
        </authorList>
    </citation>
    <scope>NUCLEOTIDE SEQUENCE [LARGE SCALE GENOMIC DNA]</scope>
    <source>
        <strain evidence="8 9">MHOM/PA/94/PSC-1</strain>
    </source>
</reference>
<accession>A0A088S2Z2</accession>
<name>A0A088S2Z2_LEIPA</name>
<evidence type="ECO:0000256" key="1">
    <source>
        <dbReference type="ARBA" id="ARBA00004141"/>
    </source>
</evidence>
<keyword evidence="9" id="KW-1185">Reference proteome</keyword>
<feature type="transmembrane region" description="Helical" evidence="7">
    <location>
        <begin position="383"/>
        <end position="407"/>
    </location>
</feature>
<protein>
    <recommendedName>
        <fullName evidence="10">LEM3/CDC50 family protein</fullName>
    </recommendedName>
</protein>
<dbReference type="EMBL" id="CP009403">
    <property type="protein sequence ID" value="AIO01950.1"/>
    <property type="molecule type" value="Genomic_DNA"/>
</dbReference>
<evidence type="ECO:0000256" key="6">
    <source>
        <dbReference type="PIRNR" id="PIRNR015840"/>
    </source>
</evidence>
<evidence type="ECO:0000256" key="2">
    <source>
        <dbReference type="ARBA" id="ARBA00009457"/>
    </source>
</evidence>
<dbReference type="Proteomes" id="UP000063063">
    <property type="component" value="Chromosome 34"/>
</dbReference>
<comment type="subcellular location">
    <subcellularLocation>
        <location evidence="1">Membrane</location>
        <topology evidence="1">Multi-pass membrane protein</topology>
    </subcellularLocation>
</comment>
<dbReference type="RefSeq" id="XP_010702750.1">
    <property type="nucleotide sequence ID" value="XM_010704448.1"/>
</dbReference>
<evidence type="ECO:0000256" key="5">
    <source>
        <dbReference type="ARBA" id="ARBA00023136"/>
    </source>
</evidence>
<keyword evidence="4 7" id="KW-1133">Transmembrane helix</keyword>
<evidence type="ECO:0000256" key="3">
    <source>
        <dbReference type="ARBA" id="ARBA00022692"/>
    </source>
</evidence>
<gene>
    <name evidence="8" type="ORF">LPMP_343240</name>
</gene>
<dbReference type="VEuPathDB" id="TriTrypDB:LPMP_343240"/>
<dbReference type="GO" id="GO:0005794">
    <property type="term" value="C:Golgi apparatus"/>
    <property type="evidence" value="ECO:0007669"/>
    <property type="project" value="TreeGrafter"/>
</dbReference>
<evidence type="ECO:0000313" key="8">
    <source>
        <dbReference type="EMBL" id="AIO01950.1"/>
    </source>
</evidence>
<dbReference type="GeneID" id="22578829"/>
<evidence type="ECO:0000256" key="4">
    <source>
        <dbReference type="ARBA" id="ARBA00022989"/>
    </source>
</evidence>
<dbReference type="PANTHER" id="PTHR10926">
    <property type="entry name" value="CELL CYCLE CONTROL PROTEIN 50"/>
    <property type="match status" value="1"/>
</dbReference>
<keyword evidence="3 7" id="KW-0812">Transmembrane</keyword>
<evidence type="ECO:0008006" key="10">
    <source>
        <dbReference type="Google" id="ProtNLM"/>
    </source>
</evidence>
<dbReference type="KEGG" id="lpan:LPMP_343240"/>
<dbReference type="Pfam" id="PF03381">
    <property type="entry name" value="CDC50"/>
    <property type="match status" value="1"/>
</dbReference>
<evidence type="ECO:0000313" key="9">
    <source>
        <dbReference type="Proteomes" id="UP000063063"/>
    </source>
</evidence>
<dbReference type="GO" id="GO:0005886">
    <property type="term" value="C:plasma membrane"/>
    <property type="evidence" value="ECO:0007669"/>
    <property type="project" value="TreeGrafter"/>
</dbReference>
<evidence type="ECO:0000256" key="7">
    <source>
        <dbReference type="SAM" id="Phobius"/>
    </source>
</evidence>
<comment type="similarity">
    <text evidence="2 6">Belongs to the CDC50/LEM3 family.</text>
</comment>
<dbReference type="PIRSF" id="PIRSF015840">
    <property type="entry name" value="DUF284_TM_euk"/>
    <property type="match status" value="1"/>
</dbReference>
<organism evidence="8 9">
    <name type="scientific">Leishmania panamensis</name>
    <dbReference type="NCBI Taxonomy" id="5679"/>
    <lineage>
        <taxon>Eukaryota</taxon>
        <taxon>Discoba</taxon>
        <taxon>Euglenozoa</taxon>
        <taxon>Kinetoplastea</taxon>
        <taxon>Metakinetoplastina</taxon>
        <taxon>Trypanosomatida</taxon>
        <taxon>Trypanosomatidae</taxon>
        <taxon>Leishmaniinae</taxon>
        <taxon>Leishmania</taxon>
        <taxon>Leishmania guyanensis species complex</taxon>
    </lineage>
</organism>
<dbReference type="InterPro" id="IPR005045">
    <property type="entry name" value="CDC50/LEM3_fam"/>
</dbReference>
<sequence>MPDAATAAVPQRESIWTLFKQQRLPAWQPILTPLHSILCLFAVATVCLPLSLSVFQANASAADITVRYDNQQQCSFGYNNTGAFRYETSPESVWQTGCITDVSFRVDKHLKAPVYVYYGLDNFYQNHRRFSKSKSDAQLAGQHVSAAAIASATSPLTYPGELCHAGDRGIRLLGTFYHYSDFVYVPAGLIPWSMFNDTFTLYHVTHHEASAATAPALRLICNGSAFSRFTNEPLEDAGRCHKKGIAWTSDAKVKYKKPYFPPPSSPQPVWSAPQWAYEAEDGDVNPSPPSRMPSDNAYFNEGWYAGEPGHRIPVTTDEDLMVWARVASLPKFRKLYRVIDEDLVPGTYLMRIHEHFDAASFGGEKSFSLATMSWLGGRNSFMAWMYLVIGVVSTVSGVSFLCIHHWYGDRALFALTTLLKGD</sequence>
<dbReference type="VEuPathDB" id="TriTrypDB:LPAL13_340038800"/>
<dbReference type="PANTHER" id="PTHR10926:SF0">
    <property type="entry name" value="CDC50, ISOFORM A"/>
    <property type="match status" value="1"/>
</dbReference>
<dbReference type="eggNOG" id="KOG2952">
    <property type="taxonomic scope" value="Eukaryota"/>
</dbReference>
<proteinExistence type="inferred from homology"/>
<dbReference type="AlphaFoldDB" id="A0A088S2Z2"/>